<dbReference type="AlphaFoldDB" id="A0ABD1Y7K3"/>
<name>A0ABD1Y7K3_9MARC</name>
<evidence type="ECO:0000313" key="1">
    <source>
        <dbReference type="EMBL" id="KAL2622739.1"/>
    </source>
</evidence>
<sequence>MMESLNGGGNPMVVLFRPLIHKGNDNANNERNYIATENHGELSRSTFTITGAGIEAPQFVLLPSELPRFPTGIVAEQQYYLDGECGTGAEPEASLFRYHSFR</sequence>
<keyword evidence="2" id="KW-1185">Reference proteome</keyword>
<dbReference type="EMBL" id="JBHFFA010000006">
    <property type="protein sequence ID" value="KAL2622739.1"/>
    <property type="molecule type" value="Genomic_DNA"/>
</dbReference>
<gene>
    <name evidence="1" type="ORF">R1flu_002944</name>
</gene>
<evidence type="ECO:0000313" key="2">
    <source>
        <dbReference type="Proteomes" id="UP001605036"/>
    </source>
</evidence>
<organism evidence="1 2">
    <name type="scientific">Riccia fluitans</name>
    <dbReference type="NCBI Taxonomy" id="41844"/>
    <lineage>
        <taxon>Eukaryota</taxon>
        <taxon>Viridiplantae</taxon>
        <taxon>Streptophyta</taxon>
        <taxon>Embryophyta</taxon>
        <taxon>Marchantiophyta</taxon>
        <taxon>Marchantiopsida</taxon>
        <taxon>Marchantiidae</taxon>
        <taxon>Marchantiales</taxon>
        <taxon>Ricciaceae</taxon>
        <taxon>Riccia</taxon>
    </lineage>
</organism>
<comment type="caution">
    <text evidence="1">The sequence shown here is derived from an EMBL/GenBank/DDBJ whole genome shotgun (WGS) entry which is preliminary data.</text>
</comment>
<reference evidence="1 2" key="1">
    <citation type="submission" date="2024-09" db="EMBL/GenBank/DDBJ databases">
        <title>Chromosome-scale assembly of Riccia fluitans.</title>
        <authorList>
            <person name="Paukszto L."/>
            <person name="Sawicki J."/>
            <person name="Karawczyk K."/>
            <person name="Piernik-Szablinska J."/>
            <person name="Szczecinska M."/>
            <person name="Mazdziarz M."/>
        </authorList>
    </citation>
    <scope>NUCLEOTIDE SEQUENCE [LARGE SCALE GENOMIC DNA]</scope>
    <source>
        <strain evidence="1">Rf_01</strain>
        <tissue evidence="1">Aerial parts of the thallus</tissue>
    </source>
</reference>
<protein>
    <submittedName>
        <fullName evidence="1">Uncharacterized protein</fullName>
    </submittedName>
</protein>
<proteinExistence type="predicted"/>
<accession>A0ABD1Y7K3</accession>
<dbReference type="Proteomes" id="UP001605036">
    <property type="component" value="Unassembled WGS sequence"/>
</dbReference>